<organism evidence="5 6">
    <name type="scientific">Polarella glacialis</name>
    <name type="common">Dinoflagellate</name>
    <dbReference type="NCBI Taxonomy" id="89957"/>
    <lineage>
        <taxon>Eukaryota</taxon>
        <taxon>Sar</taxon>
        <taxon>Alveolata</taxon>
        <taxon>Dinophyceae</taxon>
        <taxon>Suessiales</taxon>
        <taxon>Suessiaceae</taxon>
        <taxon>Polarella</taxon>
    </lineage>
</organism>
<sequence length="186" mass="19828">AAKAAGSSASSRHSFLLSWRSLGDTVPEEIKTFEAIEDESAYRPDAAPARYSAPTGSSSSSSAVPSDRALFGSKAPAAGGGRDTRERRGGDRRGGRDRDEAAPREALPMPGANAFRKLAVPQGREAELKRNANSLLNKICPENVATIAAKLVELKVANTDELEQVIGLIMKKSLSEPHYCETYADL</sequence>
<dbReference type="Proteomes" id="UP000654075">
    <property type="component" value="Unassembled WGS sequence"/>
</dbReference>
<evidence type="ECO:0000256" key="2">
    <source>
        <dbReference type="ARBA" id="ARBA00022540"/>
    </source>
</evidence>
<dbReference type="InterPro" id="IPR016024">
    <property type="entry name" value="ARM-type_fold"/>
</dbReference>
<dbReference type="AlphaFoldDB" id="A0A813H7P4"/>
<evidence type="ECO:0000256" key="3">
    <source>
        <dbReference type="ARBA" id="ARBA00022917"/>
    </source>
</evidence>
<evidence type="ECO:0000256" key="1">
    <source>
        <dbReference type="ARBA" id="ARBA00005775"/>
    </source>
</evidence>
<keyword evidence="3" id="KW-0648">Protein biosynthesis</keyword>
<feature type="non-terminal residue" evidence="5">
    <location>
        <position position="1"/>
    </location>
</feature>
<evidence type="ECO:0008006" key="7">
    <source>
        <dbReference type="Google" id="ProtNLM"/>
    </source>
</evidence>
<comment type="caution">
    <text evidence="5">The sequence shown here is derived from an EMBL/GenBank/DDBJ whole genome shotgun (WGS) entry which is preliminary data.</text>
</comment>
<keyword evidence="6" id="KW-1185">Reference proteome</keyword>
<dbReference type="GO" id="GO:0016281">
    <property type="term" value="C:eukaryotic translation initiation factor 4F complex"/>
    <property type="evidence" value="ECO:0007669"/>
    <property type="project" value="TreeGrafter"/>
</dbReference>
<reference evidence="5" key="1">
    <citation type="submission" date="2021-02" db="EMBL/GenBank/DDBJ databases">
        <authorList>
            <person name="Dougan E. K."/>
            <person name="Rhodes N."/>
            <person name="Thang M."/>
            <person name="Chan C."/>
        </authorList>
    </citation>
    <scope>NUCLEOTIDE SEQUENCE</scope>
</reference>
<dbReference type="Gene3D" id="1.25.40.180">
    <property type="match status" value="1"/>
</dbReference>
<feature type="region of interest" description="Disordered" evidence="4">
    <location>
        <begin position="35"/>
        <end position="109"/>
    </location>
</feature>
<gene>
    <name evidence="5" type="ORF">PGLA1383_LOCUS49499</name>
</gene>
<dbReference type="EMBL" id="CAJNNV010030832">
    <property type="protein sequence ID" value="CAE8633686.1"/>
    <property type="molecule type" value="Genomic_DNA"/>
</dbReference>
<evidence type="ECO:0000256" key="4">
    <source>
        <dbReference type="SAM" id="MobiDB-lite"/>
    </source>
</evidence>
<protein>
    <recommendedName>
        <fullName evidence="7">Eukaryotic translation initiation factor 4 gamma</fullName>
    </recommendedName>
</protein>
<accession>A0A813H7P4</accession>
<comment type="similarity">
    <text evidence="1">Belongs to the eukaryotic initiation factor 4G family.</text>
</comment>
<dbReference type="PANTHER" id="PTHR23253">
    <property type="entry name" value="EUKARYOTIC TRANSLATION INITIATION FACTOR 4 GAMMA"/>
    <property type="match status" value="1"/>
</dbReference>
<evidence type="ECO:0000313" key="6">
    <source>
        <dbReference type="Proteomes" id="UP000654075"/>
    </source>
</evidence>
<feature type="non-terminal residue" evidence="5">
    <location>
        <position position="186"/>
    </location>
</feature>
<dbReference type="GO" id="GO:0003743">
    <property type="term" value="F:translation initiation factor activity"/>
    <property type="evidence" value="ECO:0007669"/>
    <property type="project" value="UniProtKB-KW"/>
</dbReference>
<dbReference type="OrthoDB" id="514777at2759"/>
<evidence type="ECO:0000313" key="5">
    <source>
        <dbReference type="EMBL" id="CAE8633686.1"/>
    </source>
</evidence>
<feature type="compositionally biased region" description="Basic and acidic residues" evidence="4">
    <location>
        <begin position="82"/>
        <end position="103"/>
    </location>
</feature>
<dbReference type="PANTHER" id="PTHR23253:SF9">
    <property type="entry name" value="EUKARYOTIC TRANSLATION INITIATION FACTOR 4 GAMMA 2"/>
    <property type="match status" value="1"/>
</dbReference>
<proteinExistence type="inferred from homology"/>
<dbReference type="GO" id="GO:0003729">
    <property type="term" value="F:mRNA binding"/>
    <property type="evidence" value="ECO:0007669"/>
    <property type="project" value="TreeGrafter"/>
</dbReference>
<name>A0A813H7P4_POLGL</name>
<keyword evidence="2" id="KW-0396">Initiation factor</keyword>
<dbReference type="SUPFAM" id="SSF48371">
    <property type="entry name" value="ARM repeat"/>
    <property type="match status" value="1"/>
</dbReference>